<dbReference type="Proteomes" id="UP000517547">
    <property type="component" value="Unassembled WGS sequence"/>
</dbReference>
<organism evidence="1 2">
    <name type="scientific">Pseudomonas gingeri</name>
    <dbReference type="NCBI Taxonomy" id="117681"/>
    <lineage>
        <taxon>Bacteria</taxon>
        <taxon>Pseudomonadati</taxon>
        <taxon>Pseudomonadota</taxon>
        <taxon>Gammaproteobacteria</taxon>
        <taxon>Pseudomonadales</taxon>
        <taxon>Pseudomonadaceae</taxon>
        <taxon>Pseudomonas</taxon>
    </lineage>
</organism>
<sequence>MYKRLTHPLALDNAQQFFNDLVILSDPDCLHVRVRQHVEAYRLIALGQHVPPSLFNEIRGFLDGLVACDVLGAEQGRELYQRLARGCESNWMHI</sequence>
<reference evidence="1 2" key="1">
    <citation type="submission" date="2020-04" db="EMBL/GenBank/DDBJ databases">
        <title>Molecular characterization of pseudomonads from Agaricus bisporus reveal novel blotch 2 pathogens in Western Europe.</title>
        <authorList>
            <person name="Taparia T."/>
            <person name="Krijger M."/>
            <person name="Haynes E."/>
            <person name="Elpinstone J.G."/>
            <person name="Noble R."/>
            <person name="Van Der Wolf J."/>
        </authorList>
    </citation>
    <scope>NUCLEOTIDE SEQUENCE [LARGE SCALE GENOMIC DNA]</scope>
    <source>
        <strain evidence="1 2">IPO3738</strain>
    </source>
</reference>
<comment type="caution">
    <text evidence="1">The sequence shown here is derived from an EMBL/GenBank/DDBJ whole genome shotgun (WGS) entry which is preliminary data.</text>
</comment>
<evidence type="ECO:0000313" key="2">
    <source>
        <dbReference type="Proteomes" id="UP000517547"/>
    </source>
</evidence>
<name>A0A7Y7Y1U2_9PSED</name>
<dbReference type="EMBL" id="JACAQE010000007">
    <property type="protein sequence ID" value="NWC16175.1"/>
    <property type="molecule type" value="Genomic_DNA"/>
</dbReference>
<dbReference type="RefSeq" id="WP_017123938.1">
    <property type="nucleotide sequence ID" value="NZ_JACAQE010000007.1"/>
</dbReference>
<proteinExistence type="predicted"/>
<protein>
    <submittedName>
        <fullName evidence="1">Uncharacterized protein</fullName>
    </submittedName>
</protein>
<evidence type="ECO:0000313" key="1">
    <source>
        <dbReference type="EMBL" id="NWC16175.1"/>
    </source>
</evidence>
<gene>
    <name evidence="1" type="ORF">HX845_21135</name>
</gene>
<dbReference type="AlphaFoldDB" id="A0A7Y7Y1U2"/>
<accession>A0A7Y7Y1U2</accession>